<gene>
    <name evidence="6" type="ORF">CKF48_12650</name>
</gene>
<evidence type="ECO:0000256" key="3">
    <source>
        <dbReference type="ARBA" id="ARBA00022989"/>
    </source>
</evidence>
<reference evidence="6 7" key="1">
    <citation type="submission" date="2017-08" db="EMBL/GenBank/DDBJ databases">
        <title>Complete Genome Sequence of Bacillus kochii Oregon-R-modENCODE STRAIN BDGP4, isolated from Drosophila melanogaster gut.</title>
        <authorList>
            <person name="Wan K.H."/>
            <person name="Yu C."/>
            <person name="Park S."/>
            <person name="Hammonds A.S."/>
            <person name="Booth B.W."/>
            <person name="Celniker S.E."/>
        </authorList>
    </citation>
    <scope>NUCLEOTIDE SEQUENCE [LARGE SCALE GENOMIC DNA]</scope>
    <source>
        <strain evidence="6 7">BDGP4</strain>
    </source>
</reference>
<dbReference type="GO" id="GO:0005886">
    <property type="term" value="C:plasma membrane"/>
    <property type="evidence" value="ECO:0007669"/>
    <property type="project" value="TreeGrafter"/>
</dbReference>
<keyword evidence="7" id="KW-1185">Reference proteome</keyword>
<dbReference type="InterPro" id="IPR051679">
    <property type="entry name" value="DASS-Related_Transporters"/>
</dbReference>
<evidence type="ECO:0000256" key="4">
    <source>
        <dbReference type="ARBA" id="ARBA00023136"/>
    </source>
</evidence>
<comment type="subcellular location">
    <subcellularLocation>
        <location evidence="1">Membrane</location>
        <topology evidence="1">Multi-pass membrane protein</topology>
    </subcellularLocation>
</comment>
<dbReference type="Proteomes" id="UP000215137">
    <property type="component" value="Chromosome"/>
</dbReference>
<evidence type="ECO:0000313" key="6">
    <source>
        <dbReference type="EMBL" id="ASV68095.1"/>
    </source>
</evidence>
<feature type="transmembrane region" description="Helical" evidence="5">
    <location>
        <begin position="354"/>
        <end position="376"/>
    </location>
</feature>
<feature type="transmembrane region" description="Helical" evidence="5">
    <location>
        <begin position="170"/>
        <end position="195"/>
    </location>
</feature>
<dbReference type="Pfam" id="PF00939">
    <property type="entry name" value="Na_sulph_symp"/>
    <property type="match status" value="1"/>
</dbReference>
<name>A0A248TIW1_9BACI</name>
<dbReference type="EMBL" id="CP022983">
    <property type="protein sequence ID" value="ASV68095.1"/>
    <property type="molecule type" value="Genomic_DNA"/>
</dbReference>
<feature type="transmembrane region" description="Helical" evidence="5">
    <location>
        <begin position="80"/>
        <end position="99"/>
    </location>
</feature>
<keyword evidence="2 5" id="KW-0812">Transmembrane</keyword>
<organism evidence="6 7">
    <name type="scientific">Cytobacillus kochii</name>
    <dbReference type="NCBI Taxonomy" id="859143"/>
    <lineage>
        <taxon>Bacteria</taxon>
        <taxon>Bacillati</taxon>
        <taxon>Bacillota</taxon>
        <taxon>Bacilli</taxon>
        <taxon>Bacillales</taxon>
        <taxon>Bacillaceae</taxon>
        <taxon>Cytobacillus</taxon>
    </lineage>
</organism>
<feature type="transmembrane region" description="Helical" evidence="5">
    <location>
        <begin position="42"/>
        <end position="73"/>
    </location>
</feature>
<feature type="transmembrane region" description="Helical" evidence="5">
    <location>
        <begin position="12"/>
        <end position="30"/>
    </location>
</feature>
<feature type="transmembrane region" description="Helical" evidence="5">
    <location>
        <begin position="126"/>
        <end position="150"/>
    </location>
</feature>
<proteinExistence type="predicted"/>
<evidence type="ECO:0000313" key="7">
    <source>
        <dbReference type="Proteomes" id="UP000215137"/>
    </source>
</evidence>
<dbReference type="PANTHER" id="PTHR43652:SF2">
    <property type="entry name" value="BASIC AMINO ACID ANTIPORTER YFCC-RELATED"/>
    <property type="match status" value="1"/>
</dbReference>
<evidence type="ECO:0000256" key="5">
    <source>
        <dbReference type="SAM" id="Phobius"/>
    </source>
</evidence>
<dbReference type="AlphaFoldDB" id="A0A248TIW1"/>
<dbReference type="PANTHER" id="PTHR43652">
    <property type="entry name" value="BASIC AMINO ACID ANTIPORTER YFCC-RELATED"/>
    <property type="match status" value="1"/>
</dbReference>
<accession>A0A248TIW1</accession>
<evidence type="ECO:0000256" key="1">
    <source>
        <dbReference type="ARBA" id="ARBA00004141"/>
    </source>
</evidence>
<keyword evidence="3 5" id="KW-1133">Transmembrane helix</keyword>
<keyword evidence="4 5" id="KW-0472">Membrane</keyword>
<dbReference type="GO" id="GO:0022857">
    <property type="term" value="F:transmembrane transporter activity"/>
    <property type="evidence" value="ECO:0007669"/>
    <property type="project" value="InterPro"/>
</dbReference>
<protein>
    <submittedName>
        <fullName evidence="6">Citrate:succinate antiporter</fullName>
    </submittedName>
</protein>
<feature type="transmembrane region" description="Helical" evidence="5">
    <location>
        <begin position="446"/>
        <end position="464"/>
    </location>
</feature>
<dbReference type="InterPro" id="IPR001898">
    <property type="entry name" value="SLC13A/DASS"/>
</dbReference>
<feature type="transmembrane region" description="Helical" evidence="5">
    <location>
        <begin position="383"/>
        <end position="399"/>
    </location>
</feature>
<feature type="transmembrane region" description="Helical" evidence="5">
    <location>
        <begin position="215"/>
        <end position="241"/>
    </location>
</feature>
<evidence type="ECO:0000256" key="2">
    <source>
        <dbReference type="ARBA" id="ARBA00022692"/>
    </source>
</evidence>
<dbReference type="OrthoDB" id="9156049at2"/>
<dbReference type="KEGG" id="bko:CKF48_12650"/>
<dbReference type="RefSeq" id="WP_095371664.1">
    <property type="nucleotide sequence ID" value="NZ_CP022983.1"/>
</dbReference>
<sequence length="472" mass="53149">MKRKRFNGTKSFLKPFIFMLLLSFSVIVVLSDELSYDAKVVLIVFLITLILWTVTRLPVGYVAIGSLLLLILFNAAEQELLYTSLSTEIIWMLIGAYIIGEGFRSSGLSERITSFITNRARNTHHILFYLLLALLPLSFIIPSTSGRAAIMQPIVKDISHQLKSVREKEILALFVPVIILLTTSSTLLGAGSHLIGNELLEVNGEEPISYINWLIWGLPFSIAIGLVAFIIFIIFFSQALVYRKDKTSRINKRTNLPPLTTIEKKTLRILTILIVLWVTESYHQVDIGLITMLGAFALMTPKYGIISWKKGLQSVSWNLILFVASATALGKQLVETGAVHWIEKGVFQLLHIFSYIPDGGLVAIMIFIAITSHLYITSHTTRAVILIPGIIMLSYSLQLEAQTMVFLSLVGMNYCLTFPVSSKALLIYFEDEACRYNAEDLSKINLLLMPIYFLLMVVFLYTYWQWTGLSIS</sequence>